<name>A0A1T5FE31_9SPHI</name>
<feature type="compositionally biased region" description="Polar residues" evidence="1">
    <location>
        <begin position="10"/>
        <end position="23"/>
    </location>
</feature>
<dbReference type="RefSeq" id="WP_079704119.1">
    <property type="nucleotide sequence ID" value="NZ_FUYR01000008.1"/>
</dbReference>
<evidence type="ECO:0000313" key="2">
    <source>
        <dbReference type="EMBL" id="SKB94449.1"/>
    </source>
</evidence>
<gene>
    <name evidence="2" type="ORF">SAMN05661099_3621</name>
</gene>
<evidence type="ECO:0000256" key="1">
    <source>
        <dbReference type="SAM" id="MobiDB-lite"/>
    </source>
</evidence>
<feature type="region of interest" description="Disordered" evidence="1">
    <location>
        <begin position="1"/>
        <end position="78"/>
    </location>
</feature>
<dbReference type="Proteomes" id="UP000189981">
    <property type="component" value="Unassembled WGS sequence"/>
</dbReference>
<reference evidence="3" key="1">
    <citation type="submission" date="2017-02" db="EMBL/GenBank/DDBJ databases">
        <authorList>
            <person name="Varghese N."/>
            <person name="Submissions S."/>
        </authorList>
    </citation>
    <scope>NUCLEOTIDE SEQUENCE [LARGE SCALE GENOMIC DNA]</scope>
    <source>
        <strain evidence="3">DSM 22385</strain>
    </source>
</reference>
<sequence length="78" mass="8538">MNIPEKNKSNADQQGSSKSNQAFKSVKEEQKQRGISNSGGQMSYHTDNKQATVNKGNENPNVQGKKQAPQTPSKHSPK</sequence>
<dbReference type="OrthoDB" id="773024at2"/>
<accession>A0A1T5FE31</accession>
<keyword evidence="3" id="KW-1185">Reference proteome</keyword>
<feature type="compositionally biased region" description="Polar residues" evidence="1">
    <location>
        <begin position="33"/>
        <end position="78"/>
    </location>
</feature>
<organism evidence="2 3">
    <name type="scientific">Daejeonella lutea</name>
    <dbReference type="NCBI Taxonomy" id="572036"/>
    <lineage>
        <taxon>Bacteria</taxon>
        <taxon>Pseudomonadati</taxon>
        <taxon>Bacteroidota</taxon>
        <taxon>Sphingobacteriia</taxon>
        <taxon>Sphingobacteriales</taxon>
        <taxon>Sphingobacteriaceae</taxon>
        <taxon>Daejeonella</taxon>
    </lineage>
</organism>
<evidence type="ECO:0000313" key="3">
    <source>
        <dbReference type="Proteomes" id="UP000189981"/>
    </source>
</evidence>
<proteinExistence type="predicted"/>
<dbReference type="EMBL" id="FUYR01000008">
    <property type="protein sequence ID" value="SKB94449.1"/>
    <property type="molecule type" value="Genomic_DNA"/>
</dbReference>
<protein>
    <submittedName>
        <fullName evidence="2">Uncharacterized protein</fullName>
    </submittedName>
</protein>
<dbReference type="STRING" id="572036.SAMN05661099_3621"/>
<dbReference type="AlphaFoldDB" id="A0A1T5FE31"/>